<reference evidence="1 2" key="1">
    <citation type="submission" date="2018-03" db="EMBL/GenBank/DDBJ databases">
        <title>Draft Genome Sequences of the Obligatory Marine Myxobacteria Enhygromyxa salina SWB007.</title>
        <authorList>
            <person name="Poehlein A."/>
            <person name="Moghaddam J.A."/>
            <person name="Harms H."/>
            <person name="Alanjari M."/>
            <person name="Koenig G.M."/>
            <person name="Daniel R."/>
            <person name="Schaeberle T.F."/>
        </authorList>
    </citation>
    <scope>NUCLEOTIDE SEQUENCE [LARGE SCALE GENOMIC DNA]</scope>
    <source>
        <strain evidence="1 2">SWB007</strain>
    </source>
</reference>
<dbReference type="RefSeq" id="WP_146158302.1">
    <property type="nucleotide sequence ID" value="NZ_PVNL01000118.1"/>
</dbReference>
<dbReference type="Proteomes" id="UP000238823">
    <property type="component" value="Unassembled WGS sequence"/>
</dbReference>
<sequence length="154" mass="17158">MHSQDRDRSPQSVQEAVCRARELHGAPDGGLLFGDDVDEGVAGLASDAVPPEKILVHLEVLARLAAARREGPLGTTAIRWLETQNVVASGESESTRSSSREMARRTWHDGRQRRAFVLHTKPSDGTRPDRCVRIYFDWDAERNVIVIGWVGRHP</sequence>
<gene>
    <name evidence="1" type="ORF">ENSA7_60270</name>
</gene>
<evidence type="ECO:0000313" key="1">
    <source>
        <dbReference type="EMBL" id="PRQ00533.1"/>
    </source>
</evidence>
<dbReference type="EMBL" id="PVNL01000118">
    <property type="protein sequence ID" value="PRQ00533.1"/>
    <property type="molecule type" value="Genomic_DNA"/>
</dbReference>
<organism evidence="1 2">
    <name type="scientific">Enhygromyxa salina</name>
    <dbReference type="NCBI Taxonomy" id="215803"/>
    <lineage>
        <taxon>Bacteria</taxon>
        <taxon>Pseudomonadati</taxon>
        <taxon>Myxococcota</taxon>
        <taxon>Polyangia</taxon>
        <taxon>Nannocystales</taxon>
        <taxon>Nannocystaceae</taxon>
        <taxon>Enhygromyxa</taxon>
    </lineage>
</organism>
<name>A0A2S9Y607_9BACT</name>
<proteinExistence type="predicted"/>
<dbReference type="OrthoDB" id="6003563at2"/>
<protein>
    <submittedName>
        <fullName evidence="1">Uncharacterized protein</fullName>
    </submittedName>
</protein>
<comment type="caution">
    <text evidence="1">The sequence shown here is derived from an EMBL/GenBank/DDBJ whole genome shotgun (WGS) entry which is preliminary data.</text>
</comment>
<dbReference type="AlphaFoldDB" id="A0A2S9Y607"/>
<evidence type="ECO:0000313" key="2">
    <source>
        <dbReference type="Proteomes" id="UP000238823"/>
    </source>
</evidence>
<accession>A0A2S9Y607</accession>